<dbReference type="GeneID" id="85360552"/>
<organism evidence="1 2">
    <name type="scientific">Armillaria tabescens</name>
    <name type="common">Ringless honey mushroom</name>
    <name type="synonym">Agaricus tabescens</name>
    <dbReference type="NCBI Taxonomy" id="1929756"/>
    <lineage>
        <taxon>Eukaryota</taxon>
        <taxon>Fungi</taxon>
        <taxon>Dikarya</taxon>
        <taxon>Basidiomycota</taxon>
        <taxon>Agaricomycotina</taxon>
        <taxon>Agaricomycetes</taxon>
        <taxon>Agaricomycetidae</taxon>
        <taxon>Agaricales</taxon>
        <taxon>Marasmiineae</taxon>
        <taxon>Physalacriaceae</taxon>
        <taxon>Desarmillaria</taxon>
    </lineage>
</organism>
<accession>A0AA39NBG7</accession>
<evidence type="ECO:0000313" key="2">
    <source>
        <dbReference type="Proteomes" id="UP001175211"/>
    </source>
</evidence>
<gene>
    <name evidence="1" type="ORF">EV420DRAFT_1639678</name>
</gene>
<evidence type="ECO:0000313" key="1">
    <source>
        <dbReference type="EMBL" id="KAK0462458.1"/>
    </source>
</evidence>
<proteinExistence type="predicted"/>
<dbReference type="EMBL" id="JAUEPS010000009">
    <property type="protein sequence ID" value="KAK0462458.1"/>
    <property type="molecule type" value="Genomic_DNA"/>
</dbReference>
<dbReference type="RefSeq" id="XP_060334070.1">
    <property type="nucleotide sequence ID" value="XM_060477004.1"/>
</dbReference>
<sequence length="113" mass="13354">MDRDTASEWASRIGNERLTKDDIYWVFSFVGEELDPEFMVVSRRSMFREFKEGEQEKLARKLLEEEGLRHFGVCNPSKWKITVFTISPKERILSTQDYVLARGHPFSSTTRKF</sequence>
<protein>
    <submittedName>
        <fullName evidence="1">Uncharacterized protein</fullName>
    </submittedName>
</protein>
<name>A0AA39NBG7_ARMTA</name>
<dbReference type="Proteomes" id="UP001175211">
    <property type="component" value="Unassembled WGS sequence"/>
</dbReference>
<comment type="caution">
    <text evidence="1">The sequence shown here is derived from an EMBL/GenBank/DDBJ whole genome shotgun (WGS) entry which is preliminary data.</text>
</comment>
<dbReference type="AlphaFoldDB" id="A0AA39NBG7"/>
<keyword evidence="2" id="KW-1185">Reference proteome</keyword>
<reference evidence="1" key="1">
    <citation type="submission" date="2023-06" db="EMBL/GenBank/DDBJ databases">
        <authorList>
            <consortium name="Lawrence Berkeley National Laboratory"/>
            <person name="Ahrendt S."/>
            <person name="Sahu N."/>
            <person name="Indic B."/>
            <person name="Wong-Bajracharya J."/>
            <person name="Merenyi Z."/>
            <person name="Ke H.-M."/>
            <person name="Monk M."/>
            <person name="Kocsube S."/>
            <person name="Drula E."/>
            <person name="Lipzen A."/>
            <person name="Balint B."/>
            <person name="Henrissat B."/>
            <person name="Andreopoulos B."/>
            <person name="Martin F.M."/>
            <person name="Harder C.B."/>
            <person name="Rigling D."/>
            <person name="Ford K.L."/>
            <person name="Foster G.D."/>
            <person name="Pangilinan J."/>
            <person name="Papanicolaou A."/>
            <person name="Barry K."/>
            <person name="LaButti K."/>
            <person name="Viragh M."/>
            <person name="Koriabine M."/>
            <person name="Yan M."/>
            <person name="Riley R."/>
            <person name="Champramary S."/>
            <person name="Plett K.L."/>
            <person name="Tsai I.J."/>
            <person name="Slot J."/>
            <person name="Sipos G."/>
            <person name="Plett J."/>
            <person name="Nagy L.G."/>
            <person name="Grigoriev I.V."/>
        </authorList>
    </citation>
    <scope>NUCLEOTIDE SEQUENCE</scope>
    <source>
        <strain evidence="1">CCBAS 213</strain>
    </source>
</reference>